<feature type="active site" description="Proton donor/acceptor" evidence="5">
    <location>
        <position position="147"/>
    </location>
</feature>
<evidence type="ECO:0000313" key="10">
    <source>
        <dbReference type="Proteomes" id="UP000094969"/>
    </source>
</evidence>
<dbReference type="NCBIfam" id="TIGR00195">
    <property type="entry name" value="exoDNase_III"/>
    <property type="match status" value="1"/>
</dbReference>
<dbReference type="GO" id="GO:0004519">
    <property type="term" value="F:endonuclease activity"/>
    <property type="evidence" value="ECO:0007669"/>
    <property type="project" value="InterPro"/>
</dbReference>
<dbReference type="AlphaFoldDB" id="A0A1D7U1T1"/>
<feature type="binding site" evidence="6">
    <location>
        <position position="247"/>
    </location>
    <ligand>
        <name>Mg(2+)</name>
        <dbReference type="ChEBI" id="CHEBI:18420"/>
        <label>1</label>
    </ligand>
</feature>
<feature type="binding site" evidence="6">
    <location>
        <position position="147"/>
    </location>
    <ligand>
        <name>Mg(2+)</name>
        <dbReference type="ChEBI" id="CHEBI:18420"/>
        <label>1</label>
    </ligand>
</feature>
<organism evidence="9 10">
    <name type="scientific">Bosea vaviloviae</name>
    <dbReference type="NCBI Taxonomy" id="1526658"/>
    <lineage>
        <taxon>Bacteria</taxon>
        <taxon>Pseudomonadati</taxon>
        <taxon>Pseudomonadota</taxon>
        <taxon>Alphaproteobacteria</taxon>
        <taxon>Hyphomicrobiales</taxon>
        <taxon>Boseaceae</taxon>
        <taxon>Bosea</taxon>
    </lineage>
</organism>
<dbReference type="PANTHER" id="PTHR43250:SF1">
    <property type="entry name" value="EXODEOXYRIBONUCLEASE III"/>
    <property type="match status" value="1"/>
</dbReference>
<keyword evidence="2 6" id="KW-0479">Metal-binding</keyword>
<dbReference type="InterPro" id="IPR020847">
    <property type="entry name" value="AP_endonuclease_F1_BS"/>
</dbReference>
<dbReference type="InterPro" id="IPR005135">
    <property type="entry name" value="Endo/exonuclease/phosphatase"/>
</dbReference>
<dbReference type="GO" id="GO:0046872">
    <property type="term" value="F:metal ion binding"/>
    <property type="evidence" value="ECO:0007669"/>
    <property type="project" value="UniProtKB-KW"/>
</dbReference>
<protein>
    <submittedName>
        <fullName evidence="9">Exodeoxyribonuclease III</fullName>
    </submittedName>
</protein>
<feature type="site" description="Transition state stabilizer" evidence="7">
    <location>
        <position position="149"/>
    </location>
</feature>
<dbReference type="Gene3D" id="3.60.10.10">
    <property type="entry name" value="Endonuclease/exonuclease/phosphatase"/>
    <property type="match status" value="1"/>
</dbReference>
<sequence length="268" mass="30506">MKIATFNVNGINGRLPVLLRWLDEAQPDVVCLQELKAPDGRFPVGEIEKAGYGAIWHGQKSWNGVAILARGTEPIETRRGLPGDPEDSQSRYIEAAVDGMIIACLYLPNGNPAPGPKFEYKLRWFQRLTGYAAELLALDVPVILAGDYNVMPTELDVYRPERWVDDALFRPEVREAFRALAEQGWTDALRTLHPGERIYTFWDYFRNAWGRNAGLRLDHLLLNSMVAQRLVAADVDRDVRGWEKASDHAPVWIELSDLDRPTRRRLRS</sequence>
<dbReference type="PROSITE" id="PS51435">
    <property type="entry name" value="AP_NUCLEASE_F1_4"/>
    <property type="match status" value="1"/>
</dbReference>
<evidence type="ECO:0000256" key="4">
    <source>
        <dbReference type="ARBA" id="ARBA00022842"/>
    </source>
</evidence>
<evidence type="ECO:0000256" key="7">
    <source>
        <dbReference type="PIRSR" id="PIRSR604808-3"/>
    </source>
</evidence>
<feature type="site" description="Important for catalytic activity" evidence="7">
    <location>
        <position position="218"/>
    </location>
</feature>
<dbReference type="Proteomes" id="UP000094969">
    <property type="component" value="Chromosome"/>
</dbReference>
<keyword evidence="10" id="KW-1185">Reference proteome</keyword>
<dbReference type="NCBIfam" id="TIGR00633">
    <property type="entry name" value="xth"/>
    <property type="match status" value="1"/>
</dbReference>
<feature type="active site" description="Proton acceptor" evidence="5">
    <location>
        <position position="248"/>
    </location>
</feature>
<feature type="active site" evidence="5">
    <location>
        <position position="106"/>
    </location>
</feature>
<dbReference type="Pfam" id="PF03372">
    <property type="entry name" value="Exo_endo_phos"/>
    <property type="match status" value="1"/>
</dbReference>
<feature type="domain" description="Endonuclease/exonuclease/phosphatase" evidence="8">
    <location>
        <begin position="4"/>
        <end position="248"/>
    </location>
</feature>
<dbReference type="CDD" id="cd09086">
    <property type="entry name" value="ExoIII-like_AP-endo"/>
    <property type="match status" value="1"/>
</dbReference>
<keyword evidence="4 6" id="KW-0460">Magnesium</keyword>
<dbReference type="InterPro" id="IPR037493">
    <property type="entry name" value="ExoIII-like"/>
</dbReference>
<dbReference type="EMBL" id="CP017147">
    <property type="protein sequence ID" value="AOO81337.1"/>
    <property type="molecule type" value="Genomic_DNA"/>
</dbReference>
<dbReference type="KEGG" id="bvv:BHK69_13455"/>
<keyword evidence="6" id="KW-0464">Manganese</keyword>
<dbReference type="InterPro" id="IPR004808">
    <property type="entry name" value="AP_endonuc_1"/>
</dbReference>
<evidence type="ECO:0000256" key="3">
    <source>
        <dbReference type="ARBA" id="ARBA00022801"/>
    </source>
</evidence>
<feature type="site" description="Interaction with DNA substrate" evidence="7">
    <location>
        <position position="248"/>
    </location>
</feature>
<evidence type="ECO:0000256" key="5">
    <source>
        <dbReference type="PIRSR" id="PIRSR604808-1"/>
    </source>
</evidence>
<feature type="binding site" evidence="6">
    <location>
        <position position="7"/>
    </location>
    <ligand>
        <name>Mg(2+)</name>
        <dbReference type="ChEBI" id="CHEBI:18420"/>
        <label>1</label>
    </ligand>
</feature>
<gene>
    <name evidence="9" type="ORF">BHK69_13455</name>
</gene>
<evidence type="ECO:0000259" key="8">
    <source>
        <dbReference type="Pfam" id="PF03372"/>
    </source>
</evidence>
<evidence type="ECO:0000256" key="1">
    <source>
        <dbReference type="ARBA" id="ARBA00007092"/>
    </source>
</evidence>
<dbReference type="GO" id="GO:0003677">
    <property type="term" value="F:DNA binding"/>
    <property type="evidence" value="ECO:0007669"/>
    <property type="project" value="InterPro"/>
</dbReference>
<reference evidence="9 10" key="1">
    <citation type="journal article" date="2015" name="Antonie Van Leeuwenhoek">
        <title>Bosea vaviloviae sp. nov., a new species of slow-growing rhizobia isolated from nodules of the relict species Vavilovia formosa (Stev.) Fed.</title>
        <authorList>
            <person name="Safronova V.I."/>
            <person name="Kuznetsova I.G."/>
            <person name="Sazanova A.L."/>
            <person name="Kimeklis A.K."/>
            <person name="Belimov A.A."/>
            <person name="Andronov E.E."/>
            <person name="Pinaev A.G."/>
            <person name="Chizhevskaya E.P."/>
            <person name="Pukhaev A.R."/>
            <person name="Popov K.P."/>
            <person name="Willems A."/>
            <person name="Tikhonovich I.A."/>
        </authorList>
    </citation>
    <scope>NUCLEOTIDE SEQUENCE [LARGE SCALE GENOMIC DNA]</scope>
    <source>
        <strain evidence="9 10">Vaf18</strain>
    </source>
</reference>
<dbReference type="InterPro" id="IPR036691">
    <property type="entry name" value="Endo/exonu/phosph_ase_sf"/>
</dbReference>
<keyword evidence="3" id="KW-0378">Hydrolase</keyword>
<proteinExistence type="inferred from homology"/>
<evidence type="ECO:0000256" key="2">
    <source>
        <dbReference type="ARBA" id="ARBA00022723"/>
    </source>
</evidence>
<evidence type="ECO:0000313" key="9">
    <source>
        <dbReference type="EMBL" id="AOO81337.1"/>
    </source>
</evidence>
<dbReference type="OrthoDB" id="9803914at2"/>
<dbReference type="PROSITE" id="PS00726">
    <property type="entry name" value="AP_NUCLEASE_F1_1"/>
    <property type="match status" value="1"/>
</dbReference>
<feature type="binding site" evidence="6">
    <location>
        <position position="248"/>
    </location>
    <ligand>
        <name>Mg(2+)</name>
        <dbReference type="ChEBI" id="CHEBI:18420"/>
        <label>1</label>
    </ligand>
</feature>
<accession>A0A1D7U1T1</accession>
<evidence type="ECO:0000256" key="6">
    <source>
        <dbReference type="PIRSR" id="PIRSR604808-2"/>
    </source>
</evidence>
<dbReference type="PANTHER" id="PTHR43250">
    <property type="entry name" value="EXODEOXYRIBONUCLEASE III"/>
    <property type="match status" value="1"/>
</dbReference>
<comment type="cofactor">
    <cofactor evidence="6">
        <name>Mg(2+)</name>
        <dbReference type="ChEBI" id="CHEBI:18420"/>
    </cofactor>
    <cofactor evidence="6">
        <name>Mn(2+)</name>
        <dbReference type="ChEBI" id="CHEBI:29035"/>
    </cofactor>
    <text evidence="6">Probably binds two magnesium or manganese ions per subunit.</text>
</comment>
<dbReference type="RefSeq" id="WP_069690551.1">
    <property type="nucleotide sequence ID" value="NZ_CP017147.1"/>
</dbReference>
<dbReference type="GO" id="GO:0006281">
    <property type="term" value="P:DNA repair"/>
    <property type="evidence" value="ECO:0007669"/>
    <property type="project" value="InterPro"/>
</dbReference>
<dbReference type="GO" id="GO:0008311">
    <property type="term" value="F:double-stranded DNA 3'-5' DNA exonuclease activity"/>
    <property type="evidence" value="ECO:0007669"/>
    <property type="project" value="InterPro"/>
</dbReference>
<feature type="binding site" evidence="6">
    <location>
        <position position="34"/>
    </location>
    <ligand>
        <name>Mg(2+)</name>
        <dbReference type="ChEBI" id="CHEBI:18420"/>
        <label>1</label>
    </ligand>
</feature>
<dbReference type="SUPFAM" id="SSF56219">
    <property type="entry name" value="DNase I-like"/>
    <property type="match status" value="1"/>
</dbReference>
<name>A0A1D7U1T1_9HYPH</name>
<feature type="binding site" evidence="6">
    <location>
        <position position="149"/>
    </location>
    <ligand>
        <name>Mg(2+)</name>
        <dbReference type="ChEBI" id="CHEBI:18420"/>
        <label>1</label>
    </ligand>
</feature>
<comment type="similarity">
    <text evidence="1">Belongs to the DNA repair enzymes AP/ExoA family.</text>
</comment>
<dbReference type="STRING" id="1526658.BHK69_13455"/>